<evidence type="ECO:0000313" key="1">
    <source>
        <dbReference type="EMBL" id="MUG73836.1"/>
    </source>
</evidence>
<reference evidence="1 2" key="1">
    <citation type="submission" date="2019-11" db="EMBL/GenBank/DDBJ databases">
        <title>Draft genome sequences of five Paenibacillus species of dairy origin.</title>
        <authorList>
            <person name="Olajide A.M."/>
            <person name="Chen S."/>
            <person name="Lapointe G."/>
        </authorList>
    </citation>
    <scope>NUCLEOTIDE SEQUENCE [LARGE SCALE GENOMIC DNA]</scope>
    <source>
        <strain evidence="1 2">2CS3</strain>
    </source>
</reference>
<dbReference type="AlphaFoldDB" id="A0A7X2ZFB4"/>
<name>A0A7X2ZFB4_9BACL</name>
<accession>A0A7X2ZFB4</accession>
<gene>
    <name evidence="1" type="ORF">GNP93_24830</name>
</gene>
<keyword evidence="2" id="KW-1185">Reference proteome</keyword>
<dbReference type="RefSeq" id="WP_155615734.1">
    <property type="nucleotide sequence ID" value="NZ_WNZX01000033.1"/>
</dbReference>
<sequence length="284" mass="32504">MKRRNSFLLWLLAVLATACVWVGNYGYYLAHKLPDIVFLNHYYAFTPSPGRPMDLYYVTHRASRRQLVTVQISEQVHWYVRGTSTYGDYGPYRLHKASLELIPQEGQLPTEALGTFREFRVWYSDGPSETVPIGEITFTPAEDLQGLPLETVQASSSSTGEHHHTLAAKQDVRLQSVAFSLHSRIADAFDMSVHRTMHEEVTVPFELKTGETVTIDGWFRFEPNDPRRMEAYMPEMRLGLEPAEGSASSGIRYWTQTFYKAPEPDKQGIRRLIEDRKGAERLGE</sequence>
<proteinExistence type="predicted"/>
<evidence type="ECO:0000313" key="2">
    <source>
        <dbReference type="Proteomes" id="UP000450917"/>
    </source>
</evidence>
<organism evidence="1 2">
    <name type="scientific">Paenibacillus validus</name>
    <dbReference type="NCBI Taxonomy" id="44253"/>
    <lineage>
        <taxon>Bacteria</taxon>
        <taxon>Bacillati</taxon>
        <taxon>Bacillota</taxon>
        <taxon>Bacilli</taxon>
        <taxon>Bacillales</taxon>
        <taxon>Paenibacillaceae</taxon>
        <taxon>Paenibacillus</taxon>
    </lineage>
</organism>
<dbReference type="Proteomes" id="UP000450917">
    <property type="component" value="Unassembled WGS sequence"/>
</dbReference>
<protein>
    <submittedName>
        <fullName evidence="1">Uncharacterized protein</fullName>
    </submittedName>
</protein>
<comment type="caution">
    <text evidence="1">The sequence shown here is derived from an EMBL/GenBank/DDBJ whole genome shotgun (WGS) entry which is preliminary data.</text>
</comment>
<dbReference type="PROSITE" id="PS51257">
    <property type="entry name" value="PROKAR_LIPOPROTEIN"/>
    <property type="match status" value="1"/>
</dbReference>
<dbReference type="EMBL" id="WNZX01000033">
    <property type="protein sequence ID" value="MUG73836.1"/>
    <property type="molecule type" value="Genomic_DNA"/>
</dbReference>